<proteinExistence type="predicted"/>
<sequence>MLNLRSHRVMLSAVGALVVAGAGSGIAWSQAERTSEPADVLLDAVEHSESTMRDYIDEVSGRFDEIEATSDVDEKEELAAALMTDVPDLADEARSGVLGAKEDAQAVSLADGGRLDAARDAYVAHMDAWIAEYERAIVAPASVVEIEPRVNSTFDQAVAAFERSDLDSGQERRAEELLAE</sequence>
<name>A0A7W3J9P0_9MICO</name>
<gene>
    <name evidence="1" type="ORF">FHX71_002631</name>
</gene>
<comment type="caution">
    <text evidence="1">The sequence shown here is derived from an EMBL/GenBank/DDBJ whole genome shotgun (WGS) entry which is preliminary data.</text>
</comment>
<evidence type="ECO:0000313" key="2">
    <source>
        <dbReference type="Proteomes" id="UP000540568"/>
    </source>
</evidence>
<accession>A0A7W3J9P0</accession>
<keyword evidence="2" id="KW-1185">Reference proteome</keyword>
<protein>
    <submittedName>
        <fullName evidence="1">Uncharacterized protein</fullName>
    </submittedName>
</protein>
<dbReference type="Proteomes" id="UP000540568">
    <property type="component" value="Unassembled WGS sequence"/>
</dbReference>
<dbReference type="AlphaFoldDB" id="A0A7W3J9P0"/>
<dbReference type="EMBL" id="JACGWV010000001">
    <property type="protein sequence ID" value="MBA8808689.1"/>
    <property type="molecule type" value="Genomic_DNA"/>
</dbReference>
<reference evidence="1 2" key="1">
    <citation type="submission" date="2020-07" db="EMBL/GenBank/DDBJ databases">
        <title>Sequencing the genomes of 1000 actinobacteria strains.</title>
        <authorList>
            <person name="Klenk H.-P."/>
        </authorList>
    </citation>
    <scope>NUCLEOTIDE SEQUENCE [LARGE SCALE GENOMIC DNA]</scope>
    <source>
        <strain evidence="1 2">DSM 44121</strain>
    </source>
</reference>
<dbReference type="RefSeq" id="WP_182616877.1">
    <property type="nucleotide sequence ID" value="NZ_BAAATF010000003.1"/>
</dbReference>
<organism evidence="1 2">
    <name type="scientific">Promicromonospora sukumoe</name>
    <dbReference type="NCBI Taxonomy" id="88382"/>
    <lineage>
        <taxon>Bacteria</taxon>
        <taxon>Bacillati</taxon>
        <taxon>Actinomycetota</taxon>
        <taxon>Actinomycetes</taxon>
        <taxon>Micrococcales</taxon>
        <taxon>Promicromonosporaceae</taxon>
        <taxon>Promicromonospora</taxon>
    </lineage>
</organism>
<evidence type="ECO:0000313" key="1">
    <source>
        <dbReference type="EMBL" id="MBA8808689.1"/>
    </source>
</evidence>